<evidence type="ECO:0000313" key="2">
    <source>
        <dbReference type="EMBL" id="PVE48304.1"/>
    </source>
</evidence>
<feature type="chain" id="PRO_5015463545" evidence="1">
    <location>
        <begin position="21"/>
        <end position="135"/>
    </location>
</feature>
<feature type="signal peptide" evidence="1">
    <location>
        <begin position="1"/>
        <end position="20"/>
    </location>
</feature>
<comment type="caution">
    <text evidence="2">The sequence shown here is derived from an EMBL/GenBank/DDBJ whole genome shotgun (WGS) entry which is preliminary data.</text>
</comment>
<dbReference type="EMBL" id="QDDR01000002">
    <property type="protein sequence ID" value="PVE48304.1"/>
    <property type="molecule type" value="Genomic_DNA"/>
</dbReference>
<dbReference type="OrthoDB" id="9893121at2"/>
<keyword evidence="3" id="KW-1185">Reference proteome</keyword>
<gene>
    <name evidence="2" type="ORF">DDE23_04305</name>
</gene>
<dbReference type="RefSeq" id="WP_107750809.1">
    <property type="nucleotide sequence ID" value="NZ_QBKF01000002.1"/>
</dbReference>
<keyword evidence="1" id="KW-0732">Signal</keyword>
<dbReference type="AlphaFoldDB" id="A0A2T7UUG2"/>
<accession>A0A2T7UUG2</accession>
<evidence type="ECO:0000256" key="1">
    <source>
        <dbReference type="SAM" id="SignalP"/>
    </source>
</evidence>
<evidence type="ECO:0000313" key="3">
    <source>
        <dbReference type="Proteomes" id="UP000244810"/>
    </source>
</evidence>
<organism evidence="2 3">
    <name type="scientific">Pararhodobacter aggregans</name>
    <dbReference type="NCBI Taxonomy" id="404875"/>
    <lineage>
        <taxon>Bacteria</taxon>
        <taxon>Pseudomonadati</taxon>
        <taxon>Pseudomonadota</taxon>
        <taxon>Alphaproteobacteria</taxon>
        <taxon>Rhodobacterales</taxon>
        <taxon>Paracoccaceae</taxon>
        <taxon>Pararhodobacter</taxon>
    </lineage>
</organism>
<dbReference type="Proteomes" id="UP000244810">
    <property type="component" value="Unassembled WGS sequence"/>
</dbReference>
<name>A0A2T7UUG2_9RHOB</name>
<reference evidence="2 3" key="1">
    <citation type="journal article" date="2011" name="Syst. Appl. Microbiol.">
        <title>Defluviimonas denitrificans gen. nov., sp. nov., and Pararhodobacter aggregans gen. nov., sp. nov., non-phototrophic Rhodobacteraceae from the biofilter of a marine aquaculture.</title>
        <authorList>
            <person name="Foesel B.U."/>
            <person name="Drake H.L."/>
            <person name="Schramm A."/>
        </authorList>
    </citation>
    <scope>NUCLEOTIDE SEQUENCE [LARGE SCALE GENOMIC DNA]</scope>
    <source>
        <strain evidence="2 3">D1-19</strain>
    </source>
</reference>
<sequence length="135" mass="14274">MVRFLLSAAVLASVPLSASAQGLPIVGVWRCVMNSQPASIDMTVQLAPDQSLYAEGTYILNGTSAFYQIRGPGRWAVGPDNSMPGQTFVHMQVIPGNVATFSIHPAWIGDPNNMYALFQPPGGGGPVETACQRIG</sequence>
<proteinExistence type="predicted"/>
<protein>
    <submittedName>
        <fullName evidence="2">Uncharacterized protein</fullName>
    </submittedName>
</protein>